<dbReference type="AlphaFoldDB" id="A0AAU9XGK4"/>
<keyword evidence="2" id="KW-0812">Transmembrane</keyword>
<dbReference type="Proteomes" id="UP001159428">
    <property type="component" value="Unassembled WGS sequence"/>
</dbReference>
<feature type="transmembrane region" description="Helical" evidence="2">
    <location>
        <begin position="250"/>
        <end position="271"/>
    </location>
</feature>
<comment type="caution">
    <text evidence="4">The sequence shown here is derived from an EMBL/GenBank/DDBJ whole genome shotgun (WGS) entry which is preliminary data.</text>
</comment>
<protein>
    <recommendedName>
        <fullName evidence="3">BHLH domain-containing protein</fullName>
    </recommendedName>
</protein>
<keyword evidence="2" id="KW-0472">Membrane</keyword>
<dbReference type="Gene3D" id="4.10.280.10">
    <property type="entry name" value="Helix-loop-helix DNA-binding domain"/>
    <property type="match status" value="1"/>
</dbReference>
<evidence type="ECO:0000259" key="3">
    <source>
        <dbReference type="PROSITE" id="PS50888"/>
    </source>
</evidence>
<feature type="region of interest" description="Disordered" evidence="1">
    <location>
        <begin position="1"/>
        <end position="43"/>
    </location>
</feature>
<evidence type="ECO:0000256" key="2">
    <source>
        <dbReference type="SAM" id="Phobius"/>
    </source>
</evidence>
<dbReference type="InterPro" id="IPR011598">
    <property type="entry name" value="bHLH_dom"/>
</dbReference>
<dbReference type="InterPro" id="IPR050283">
    <property type="entry name" value="E-box_TF_Regulators"/>
</dbReference>
<reference evidence="4 5" key="1">
    <citation type="submission" date="2022-05" db="EMBL/GenBank/DDBJ databases">
        <authorList>
            <consortium name="Genoscope - CEA"/>
            <person name="William W."/>
        </authorList>
    </citation>
    <scope>NUCLEOTIDE SEQUENCE [LARGE SCALE GENOMIC DNA]</scope>
</reference>
<evidence type="ECO:0000313" key="4">
    <source>
        <dbReference type="EMBL" id="CAH3147774.1"/>
    </source>
</evidence>
<organism evidence="4 5">
    <name type="scientific">Pocillopora meandrina</name>
    <dbReference type="NCBI Taxonomy" id="46732"/>
    <lineage>
        <taxon>Eukaryota</taxon>
        <taxon>Metazoa</taxon>
        <taxon>Cnidaria</taxon>
        <taxon>Anthozoa</taxon>
        <taxon>Hexacorallia</taxon>
        <taxon>Scleractinia</taxon>
        <taxon>Astrocoeniina</taxon>
        <taxon>Pocilloporidae</taxon>
        <taxon>Pocillopora</taxon>
    </lineage>
</organism>
<dbReference type="PANTHER" id="PTHR23349">
    <property type="entry name" value="BASIC HELIX-LOOP-HELIX TRANSCRIPTION FACTOR, TWIST"/>
    <property type="match status" value="1"/>
</dbReference>
<feature type="transmembrane region" description="Helical" evidence="2">
    <location>
        <begin position="401"/>
        <end position="421"/>
    </location>
</feature>
<evidence type="ECO:0000313" key="5">
    <source>
        <dbReference type="Proteomes" id="UP001159428"/>
    </source>
</evidence>
<dbReference type="GO" id="GO:0046983">
    <property type="term" value="F:protein dimerization activity"/>
    <property type="evidence" value="ECO:0007669"/>
    <property type="project" value="InterPro"/>
</dbReference>
<gene>
    <name evidence="4" type="ORF">PMEA_00023624</name>
</gene>
<dbReference type="SUPFAM" id="SSF47459">
    <property type="entry name" value="HLH, helix-loop-helix DNA-binding domain"/>
    <property type="match status" value="1"/>
</dbReference>
<dbReference type="GO" id="GO:0000981">
    <property type="term" value="F:DNA-binding transcription factor activity, RNA polymerase II-specific"/>
    <property type="evidence" value="ECO:0007669"/>
    <property type="project" value="TreeGrafter"/>
</dbReference>
<dbReference type="SMART" id="SM00353">
    <property type="entry name" value="HLH"/>
    <property type="match status" value="1"/>
</dbReference>
<sequence>MAVEKLQAQSKAGVNRKKKRRRKPRLTGLSKQRQTANARERSRMRSISAAMLELRYHLPSSFAPKEKKLSKIQTLRFAIRYIGDLFEVLQKGQESDSETSSVESESNTVREGRFKADSYDRRQRFKIERDNPSCMYLKEALSGRRKLRFLSLPIMDTVYSESGSTEDQKSSHVRPENFSIETKRGPLSAGLRETRTKQIFKVMQYLGLVQGERWRKFGLIFILMIVVITWMPPTFLAICVQKNPTMSSPSGLPTILLLSGLALSHHFGALYGFKHRKRLERNISLAIERANFCRTCLIVIVTFVMLTLSYLVLLIYLYVTQSIRPIPWLQIGFIYFLGYIYCGAIGVAMNLAFSASCAAVKIRITDFQDKFENWSEGLREALVEYQELCDFMNEEIESIKWWLLANIVTFIVNWLVNFHLWQILGGEDHGDVVRLVFYNCSWSQPLPAPKLLLMNGLITGCEVLFSCLVFFFFMSPLYWAATVTIQCNRFREWVNRTIIETDERPLGNFNVGR</sequence>
<dbReference type="GO" id="GO:0000977">
    <property type="term" value="F:RNA polymerase II transcription regulatory region sequence-specific DNA binding"/>
    <property type="evidence" value="ECO:0007669"/>
    <property type="project" value="TreeGrafter"/>
</dbReference>
<dbReference type="PROSITE" id="PS50888">
    <property type="entry name" value="BHLH"/>
    <property type="match status" value="1"/>
</dbReference>
<feature type="domain" description="BHLH" evidence="3">
    <location>
        <begin position="31"/>
        <end position="85"/>
    </location>
</feature>
<feature type="compositionally biased region" description="Basic residues" evidence="1">
    <location>
        <begin position="14"/>
        <end position="25"/>
    </location>
</feature>
<keyword evidence="2" id="KW-1133">Transmembrane helix</keyword>
<dbReference type="CDD" id="cd11425">
    <property type="entry name" value="bHLH_TS_Mesp_like"/>
    <property type="match status" value="1"/>
</dbReference>
<feature type="transmembrane region" description="Helical" evidence="2">
    <location>
        <begin position="457"/>
        <end position="481"/>
    </location>
</feature>
<keyword evidence="5" id="KW-1185">Reference proteome</keyword>
<name>A0AAU9XGK4_9CNID</name>
<dbReference type="Pfam" id="PF00010">
    <property type="entry name" value="HLH"/>
    <property type="match status" value="1"/>
</dbReference>
<feature type="transmembrane region" description="Helical" evidence="2">
    <location>
        <begin position="292"/>
        <end position="319"/>
    </location>
</feature>
<dbReference type="InterPro" id="IPR036638">
    <property type="entry name" value="HLH_DNA-bd_sf"/>
</dbReference>
<proteinExistence type="predicted"/>
<accession>A0AAU9XGK4</accession>
<evidence type="ECO:0000256" key="1">
    <source>
        <dbReference type="SAM" id="MobiDB-lite"/>
    </source>
</evidence>
<dbReference type="EMBL" id="CALNXJ010000043">
    <property type="protein sequence ID" value="CAH3147774.1"/>
    <property type="molecule type" value="Genomic_DNA"/>
</dbReference>
<feature type="transmembrane region" description="Helical" evidence="2">
    <location>
        <begin position="331"/>
        <end position="353"/>
    </location>
</feature>
<feature type="transmembrane region" description="Helical" evidence="2">
    <location>
        <begin position="217"/>
        <end position="238"/>
    </location>
</feature>
<dbReference type="PANTHER" id="PTHR23349:SF106">
    <property type="entry name" value="BHLH DOMAIN-CONTAINING PROTEIN"/>
    <property type="match status" value="1"/>
</dbReference>
<dbReference type="GO" id="GO:0032502">
    <property type="term" value="P:developmental process"/>
    <property type="evidence" value="ECO:0007669"/>
    <property type="project" value="TreeGrafter"/>
</dbReference>